<dbReference type="EMBL" id="JAYWIO010000008">
    <property type="protein sequence ID" value="KAK7243130.1"/>
    <property type="molecule type" value="Genomic_DNA"/>
</dbReference>
<dbReference type="AlphaFoldDB" id="A0AAN9E3R7"/>
<reference evidence="1 2" key="1">
    <citation type="submission" date="2024-01" db="EMBL/GenBank/DDBJ databases">
        <title>The genomes of 5 underutilized Papilionoideae crops provide insights into root nodulation and disease resistanc.</title>
        <authorList>
            <person name="Yuan L."/>
        </authorList>
    </citation>
    <scope>NUCLEOTIDE SEQUENCE [LARGE SCALE GENOMIC DNA]</scope>
    <source>
        <strain evidence="1">ZHUSHIDOU_FW_LH</strain>
        <tissue evidence="1">Leaf</tissue>
    </source>
</reference>
<protein>
    <submittedName>
        <fullName evidence="1">Uncharacterized protein</fullName>
    </submittedName>
</protein>
<accession>A0AAN9E3R7</accession>
<organism evidence="1 2">
    <name type="scientific">Crotalaria pallida</name>
    <name type="common">Smooth rattlebox</name>
    <name type="synonym">Crotalaria striata</name>
    <dbReference type="NCBI Taxonomy" id="3830"/>
    <lineage>
        <taxon>Eukaryota</taxon>
        <taxon>Viridiplantae</taxon>
        <taxon>Streptophyta</taxon>
        <taxon>Embryophyta</taxon>
        <taxon>Tracheophyta</taxon>
        <taxon>Spermatophyta</taxon>
        <taxon>Magnoliopsida</taxon>
        <taxon>eudicotyledons</taxon>
        <taxon>Gunneridae</taxon>
        <taxon>Pentapetalae</taxon>
        <taxon>rosids</taxon>
        <taxon>fabids</taxon>
        <taxon>Fabales</taxon>
        <taxon>Fabaceae</taxon>
        <taxon>Papilionoideae</taxon>
        <taxon>50 kb inversion clade</taxon>
        <taxon>genistoids sensu lato</taxon>
        <taxon>core genistoids</taxon>
        <taxon>Crotalarieae</taxon>
        <taxon>Crotalaria</taxon>
    </lineage>
</organism>
<sequence>MSSSSPLVFYTAAAVSILCKVHHSRRSLFGGGGSIRRRRRRSLPLQLEQTLFRQFLPLFQVLGLLGLSRAFFPPLTLCSLLPPFHSFNVVSILGDEFELDDAVSTFLARSVRRAEQSFYACYGGVLDAEEFCFQFGFSLELSPDTNIEATFTPDGKYVVAVTEDCSLYRGDSSGQRSWKLGKDIKITMIVTLSCIAATTHMKGKLGRTPPTKATKTTTLKSMYSDRSKDLRKELSSLNVRKSPDDEFIGKALEDNDVIRELDEDQIKTLLEHG</sequence>
<evidence type="ECO:0000313" key="1">
    <source>
        <dbReference type="EMBL" id="KAK7243130.1"/>
    </source>
</evidence>
<keyword evidence="2" id="KW-1185">Reference proteome</keyword>
<gene>
    <name evidence="1" type="ORF">RIF29_37916</name>
</gene>
<name>A0AAN9E3R7_CROPI</name>
<dbReference type="Proteomes" id="UP001372338">
    <property type="component" value="Unassembled WGS sequence"/>
</dbReference>
<comment type="caution">
    <text evidence="1">The sequence shown here is derived from an EMBL/GenBank/DDBJ whole genome shotgun (WGS) entry which is preliminary data.</text>
</comment>
<proteinExistence type="predicted"/>
<evidence type="ECO:0000313" key="2">
    <source>
        <dbReference type="Proteomes" id="UP001372338"/>
    </source>
</evidence>